<comment type="caution">
    <text evidence="1">The sequence shown here is derived from an EMBL/GenBank/DDBJ whole genome shotgun (WGS) entry which is preliminary data.</text>
</comment>
<accession>X0XJP7</accession>
<protein>
    <submittedName>
        <fullName evidence="1">Uncharacterized protein</fullName>
    </submittedName>
</protein>
<gene>
    <name evidence="1" type="ORF">S01H1_84647</name>
</gene>
<feature type="non-terminal residue" evidence="1">
    <location>
        <position position="111"/>
    </location>
</feature>
<proteinExistence type="predicted"/>
<dbReference type="EMBL" id="BARS01057852">
    <property type="protein sequence ID" value="GAG43400.1"/>
    <property type="molecule type" value="Genomic_DNA"/>
</dbReference>
<evidence type="ECO:0000313" key="1">
    <source>
        <dbReference type="EMBL" id="GAG43400.1"/>
    </source>
</evidence>
<organism evidence="1">
    <name type="scientific">marine sediment metagenome</name>
    <dbReference type="NCBI Taxonomy" id="412755"/>
    <lineage>
        <taxon>unclassified sequences</taxon>
        <taxon>metagenomes</taxon>
        <taxon>ecological metagenomes</taxon>
    </lineage>
</organism>
<dbReference type="AlphaFoldDB" id="X0XJP7"/>
<reference evidence="1" key="1">
    <citation type="journal article" date="2014" name="Front. Microbiol.">
        <title>High frequency of phylogenetically diverse reductive dehalogenase-homologous genes in deep subseafloor sedimentary metagenomes.</title>
        <authorList>
            <person name="Kawai M."/>
            <person name="Futagami T."/>
            <person name="Toyoda A."/>
            <person name="Takaki Y."/>
            <person name="Nishi S."/>
            <person name="Hori S."/>
            <person name="Arai W."/>
            <person name="Tsubouchi T."/>
            <person name="Morono Y."/>
            <person name="Uchiyama I."/>
            <person name="Ito T."/>
            <person name="Fujiyama A."/>
            <person name="Inagaki F."/>
            <person name="Takami H."/>
        </authorList>
    </citation>
    <scope>NUCLEOTIDE SEQUENCE</scope>
    <source>
        <strain evidence="1">Expedition CK06-06</strain>
    </source>
</reference>
<sequence>MIDPTIHATQELNNLSDRLSQLSQEVAVGDADYDQSYIDMVDVHEWDSLKFDAFLESDEAPDGMMGNLMQQASDRADMVGYLASELSWSIEMGHDKTPDDLSNLAHIGEQL</sequence>
<name>X0XJP7_9ZZZZ</name>